<organism evidence="11 12">
    <name type="scientific">Sphaerobolus stellatus (strain SS14)</name>
    <dbReference type="NCBI Taxonomy" id="990650"/>
    <lineage>
        <taxon>Eukaryota</taxon>
        <taxon>Fungi</taxon>
        <taxon>Dikarya</taxon>
        <taxon>Basidiomycota</taxon>
        <taxon>Agaricomycotina</taxon>
        <taxon>Agaricomycetes</taxon>
        <taxon>Phallomycetidae</taxon>
        <taxon>Geastrales</taxon>
        <taxon>Sphaerobolaceae</taxon>
        <taxon>Sphaerobolus</taxon>
    </lineage>
</organism>
<evidence type="ECO:0000256" key="4">
    <source>
        <dbReference type="ARBA" id="ARBA00022617"/>
    </source>
</evidence>
<evidence type="ECO:0000256" key="10">
    <source>
        <dbReference type="RuleBase" id="RU000461"/>
    </source>
</evidence>
<evidence type="ECO:0000313" key="11">
    <source>
        <dbReference type="EMBL" id="KIJ25326.1"/>
    </source>
</evidence>
<dbReference type="PRINTS" id="PR00463">
    <property type="entry name" value="EP450I"/>
</dbReference>
<evidence type="ECO:0000256" key="2">
    <source>
        <dbReference type="ARBA" id="ARBA00005179"/>
    </source>
</evidence>
<evidence type="ECO:0008006" key="13">
    <source>
        <dbReference type="Google" id="ProtNLM"/>
    </source>
</evidence>
<dbReference type="PROSITE" id="PS00086">
    <property type="entry name" value="CYTOCHROME_P450"/>
    <property type="match status" value="1"/>
</dbReference>
<evidence type="ECO:0000256" key="3">
    <source>
        <dbReference type="ARBA" id="ARBA00010617"/>
    </source>
</evidence>
<dbReference type="InterPro" id="IPR036396">
    <property type="entry name" value="Cyt_P450_sf"/>
</dbReference>
<feature type="non-terminal residue" evidence="11">
    <location>
        <position position="417"/>
    </location>
</feature>
<keyword evidence="4 9" id="KW-0349">Heme</keyword>
<reference evidence="11 12" key="1">
    <citation type="submission" date="2014-06" db="EMBL/GenBank/DDBJ databases">
        <title>Evolutionary Origins and Diversification of the Mycorrhizal Mutualists.</title>
        <authorList>
            <consortium name="DOE Joint Genome Institute"/>
            <consortium name="Mycorrhizal Genomics Consortium"/>
            <person name="Kohler A."/>
            <person name="Kuo A."/>
            <person name="Nagy L.G."/>
            <person name="Floudas D."/>
            <person name="Copeland A."/>
            <person name="Barry K.W."/>
            <person name="Cichocki N."/>
            <person name="Veneault-Fourrey C."/>
            <person name="LaButti K."/>
            <person name="Lindquist E.A."/>
            <person name="Lipzen A."/>
            <person name="Lundell T."/>
            <person name="Morin E."/>
            <person name="Murat C."/>
            <person name="Riley R."/>
            <person name="Ohm R."/>
            <person name="Sun H."/>
            <person name="Tunlid A."/>
            <person name="Henrissat B."/>
            <person name="Grigoriev I.V."/>
            <person name="Hibbett D.S."/>
            <person name="Martin F."/>
        </authorList>
    </citation>
    <scope>NUCLEOTIDE SEQUENCE [LARGE SCALE GENOMIC DNA]</scope>
    <source>
        <strain evidence="11 12">SS14</strain>
    </source>
</reference>
<dbReference type="HOGENOM" id="CLU_001570_25_0_1"/>
<dbReference type="PANTHER" id="PTHR24305">
    <property type="entry name" value="CYTOCHROME P450"/>
    <property type="match status" value="1"/>
</dbReference>
<keyword evidence="12" id="KW-1185">Reference proteome</keyword>
<evidence type="ECO:0000256" key="9">
    <source>
        <dbReference type="PIRSR" id="PIRSR602401-1"/>
    </source>
</evidence>
<gene>
    <name evidence="11" type="ORF">M422DRAFT_38814</name>
</gene>
<protein>
    <recommendedName>
        <fullName evidence="13">Cytochrome P450</fullName>
    </recommendedName>
</protein>
<dbReference type="Gene3D" id="1.10.630.10">
    <property type="entry name" value="Cytochrome P450"/>
    <property type="match status" value="1"/>
</dbReference>
<dbReference type="InterPro" id="IPR017972">
    <property type="entry name" value="Cyt_P450_CS"/>
</dbReference>
<feature type="binding site" description="axial binding residue" evidence="9">
    <location>
        <position position="353"/>
    </location>
    <ligand>
        <name>heme</name>
        <dbReference type="ChEBI" id="CHEBI:30413"/>
    </ligand>
    <ligandPart>
        <name>Fe</name>
        <dbReference type="ChEBI" id="CHEBI:18248"/>
    </ligandPart>
</feature>
<dbReference type="GO" id="GO:0005506">
    <property type="term" value="F:iron ion binding"/>
    <property type="evidence" value="ECO:0007669"/>
    <property type="project" value="InterPro"/>
</dbReference>
<dbReference type="OrthoDB" id="1470350at2759"/>
<dbReference type="GO" id="GO:0020037">
    <property type="term" value="F:heme binding"/>
    <property type="evidence" value="ECO:0007669"/>
    <property type="project" value="InterPro"/>
</dbReference>
<dbReference type="GO" id="GO:0016705">
    <property type="term" value="F:oxidoreductase activity, acting on paired donors, with incorporation or reduction of molecular oxygen"/>
    <property type="evidence" value="ECO:0007669"/>
    <property type="project" value="InterPro"/>
</dbReference>
<dbReference type="InterPro" id="IPR002401">
    <property type="entry name" value="Cyt_P450_E_grp-I"/>
</dbReference>
<keyword evidence="8 10" id="KW-0503">Monooxygenase</keyword>
<dbReference type="EMBL" id="KN837420">
    <property type="protein sequence ID" value="KIJ25326.1"/>
    <property type="molecule type" value="Genomic_DNA"/>
</dbReference>
<comment type="cofactor">
    <cofactor evidence="1 9">
        <name>heme</name>
        <dbReference type="ChEBI" id="CHEBI:30413"/>
    </cofactor>
</comment>
<dbReference type="SUPFAM" id="SSF48264">
    <property type="entry name" value="Cytochrome P450"/>
    <property type="match status" value="1"/>
</dbReference>
<dbReference type="InterPro" id="IPR050121">
    <property type="entry name" value="Cytochrome_P450_monoxygenase"/>
</dbReference>
<name>A0A0C9UIW3_SPHS4</name>
<dbReference type="PANTHER" id="PTHR24305:SF166">
    <property type="entry name" value="CYTOCHROME P450 12A4, MITOCHONDRIAL-RELATED"/>
    <property type="match status" value="1"/>
</dbReference>
<evidence type="ECO:0000256" key="5">
    <source>
        <dbReference type="ARBA" id="ARBA00022723"/>
    </source>
</evidence>
<sequence>EIVLHRSRFPKDTDVYAVLKFFGSNIVVTEGEEWKKHRKIAAPPFSEVHRNNKLVWDETVKIMLGLFDKWGKDTPEIYADNANDITFLVTLMVIAIASFGRRISWRDDEEIPAGHTISFKEALQGVSVNLQWKLISPKWAYPFFKHLQYVQKVNDELLTYMQEMIVSRRTSEVKEERYDLFSALLDGSENDKNPLTDEELIGNIFLFLIAGHDTTAHTLCFALGLLALDQDEQEKLYRHVKSLLPKDELPGYELMNQLTYCMAVVYETLRLFPPVPFIPKKSAEDTSLPCIRPDGTPGNVFIPKDSRLGIITTGLHYNPRYWEDPYAFKPSRFMAADWPRDAFLPFSGGVRACLGKRFSETESIVILSMIVSRYKIEVANPEQYASLTAREKRERLLASKPGVTTTPINVPLVFKRR</sequence>
<keyword evidence="6 10" id="KW-0560">Oxidoreductase</keyword>
<proteinExistence type="inferred from homology"/>
<keyword evidence="7 9" id="KW-0408">Iron</keyword>
<evidence type="ECO:0000256" key="1">
    <source>
        <dbReference type="ARBA" id="ARBA00001971"/>
    </source>
</evidence>
<dbReference type="PRINTS" id="PR00385">
    <property type="entry name" value="P450"/>
</dbReference>
<dbReference type="Pfam" id="PF00067">
    <property type="entry name" value="p450"/>
    <property type="match status" value="1"/>
</dbReference>
<keyword evidence="5 9" id="KW-0479">Metal-binding</keyword>
<dbReference type="GO" id="GO:0004497">
    <property type="term" value="F:monooxygenase activity"/>
    <property type="evidence" value="ECO:0007669"/>
    <property type="project" value="UniProtKB-KW"/>
</dbReference>
<evidence type="ECO:0000256" key="8">
    <source>
        <dbReference type="ARBA" id="ARBA00023033"/>
    </source>
</evidence>
<evidence type="ECO:0000313" key="12">
    <source>
        <dbReference type="Proteomes" id="UP000054279"/>
    </source>
</evidence>
<evidence type="ECO:0000256" key="6">
    <source>
        <dbReference type="ARBA" id="ARBA00023002"/>
    </source>
</evidence>
<accession>A0A0C9UIW3</accession>
<dbReference type="Proteomes" id="UP000054279">
    <property type="component" value="Unassembled WGS sequence"/>
</dbReference>
<comment type="similarity">
    <text evidence="3 10">Belongs to the cytochrome P450 family.</text>
</comment>
<comment type="pathway">
    <text evidence="2">Secondary metabolite biosynthesis.</text>
</comment>
<evidence type="ECO:0000256" key="7">
    <source>
        <dbReference type="ARBA" id="ARBA00023004"/>
    </source>
</evidence>
<dbReference type="AlphaFoldDB" id="A0A0C9UIW3"/>
<dbReference type="InterPro" id="IPR001128">
    <property type="entry name" value="Cyt_P450"/>
</dbReference>